<evidence type="ECO:0000256" key="1">
    <source>
        <dbReference type="ARBA" id="ARBA00023002"/>
    </source>
</evidence>
<name>G9YH09_9FIRM</name>
<dbReference type="EMBL" id="AGCJ01000032">
    <property type="protein sequence ID" value="EHM41514.1"/>
    <property type="molecule type" value="Genomic_DNA"/>
</dbReference>
<protein>
    <submittedName>
        <fullName evidence="4">Putative NADH-dependent butanol dehydrogenase A</fullName>
    </submittedName>
</protein>
<evidence type="ECO:0000259" key="2">
    <source>
        <dbReference type="Pfam" id="PF00465"/>
    </source>
</evidence>
<evidence type="ECO:0000313" key="4">
    <source>
        <dbReference type="EMBL" id="EHM41514.1"/>
    </source>
</evidence>
<feature type="domain" description="Alcohol dehydrogenase iron-type/glycerol dehydrogenase GldA" evidence="2">
    <location>
        <begin position="10"/>
        <end position="181"/>
    </location>
</feature>
<evidence type="ECO:0000259" key="3">
    <source>
        <dbReference type="Pfam" id="PF25137"/>
    </source>
</evidence>
<dbReference type="InterPro" id="IPR056798">
    <property type="entry name" value="ADH_Fe_C"/>
</dbReference>
<dbReference type="OrthoDB" id="9801156at2"/>
<dbReference type="Gene3D" id="1.20.1090.10">
    <property type="entry name" value="Dehydroquinate synthase-like - alpha domain"/>
    <property type="match status" value="1"/>
</dbReference>
<dbReference type="RefSeq" id="WP_006789915.1">
    <property type="nucleotide sequence ID" value="NZ_JH417580.1"/>
</dbReference>
<dbReference type="Gene3D" id="3.40.50.1970">
    <property type="match status" value="1"/>
</dbReference>
<dbReference type="PANTHER" id="PTHR43633:SF1">
    <property type="entry name" value="ALCOHOL DEHYDROGENASE YQHD"/>
    <property type="match status" value="1"/>
</dbReference>
<dbReference type="Pfam" id="PF00465">
    <property type="entry name" value="Fe-ADH"/>
    <property type="match status" value="1"/>
</dbReference>
<dbReference type="GO" id="GO:1990002">
    <property type="term" value="F:methylglyoxal reductase (NADPH) (acetol producing) activity"/>
    <property type="evidence" value="ECO:0007669"/>
    <property type="project" value="TreeGrafter"/>
</dbReference>
<sequence length="388" mass="43059">MLGNFEYVNPTKLYFGPKALDYLQRELPKYGNKVVLIYGGGSIKKNGIYDSVTAILKANGKDVVEDAGVMPNPTSDKLTEGAKIAKEHDADLLLAVGGGSVCDYAKGVAVSAYCEDDPWEKYYVRQERVDNKIIPVGCVLTMVGTGSEMNGGSVITNHAQKRKIGRVFKEDVFPKFSVLNPEYTFTLPKYQMVAGFFDIMSHILEQYFSGTDDNTSDYIMEGLLRSLIHSARIAVRNPQDYEARSNIMWTATWALNTLVAKGKRTDWMVHMLGQAMGAYTDATHGMTLAAVSLPYYRHIMKDGLPKFKRYAVNVWDVDPTVLSDEEAAAEGLNRMQAYMKEIGVVMHAAELGMTADMVEGVADATFILNGGYRELSRQEIVDILKESM</sequence>
<dbReference type="InterPro" id="IPR001670">
    <property type="entry name" value="ADH_Fe/GldA"/>
</dbReference>
<dbReference type="GO" id="GO:1990362">
    <property type="term" value="F:butanol dehydrogenase (NAD+) activity"/>
    <property type="evidence" value="ECO:0007669"/>
    <property type="project" value="InterPro"/>
</dbReference>
<accession>G9YH09</accession>
<dbReference type="InterPro" id="IPR044731">
    <property type="entry name" value="BDH-like"/>
</dbReference>
<dbReference type="PATRIC" id="fig|861450.3.peg.876"/>
<dbReference type="STRING" id="861450.HMPREF0080_00934"/>
<dbReference type="HOGENOM" id="CLU_007207_0_4_9"/>
<dbReference type="GO" id="GO:0046872">
    <property type="term" value="F:metal ion binding"/>
    <property type="evidence" value="ECO:0007669"/>
    <property type="project" value="InterPro"/>
</dbReference>
<dbReference type="SUPFAM" id="SSF56796">
    <property type="entry name" value="Dehydroquinate synthase-like"/>
    <property type="match status" value="1"/>
</dbReference>
<dbReference type="Proteomes" id="UP000005481">
    <property type="component" value="Unassembled WGS sequence"/>
</dbReference>
<gene>
    <name evidence="4" type="ORF">HMPREF0080_00934</name>
</gene>
<dbReference type="Pfam" id="PF25137">
    <property type="entry name" value="ADH_Fe_C"/>
    <property type="match status" value="1"/>
</dbReference>
<organism evidence="4 5">
    <name type="scientific">Anaeroglobus geminatus F0357</name>
    <dbReference type="NCBI Taxonomy" id="861450"/>
    <lineage>
        <taxon>Bacteria</taxon>
        <taxon>Bacillati</taxon>
        <taxon>Bacillota</taxon>
        <taxon>Negativicutes</taxon>
        <taxon>Veillonellales</taxon>
        <taxon>Veillonellaceae</taxon>
        <taxon>Anaeroglobus</taxon>
    </lineage>
</organism>
<reference evidence="4 5" key="1">
    <citation type="submission" date="2011-08" db="EMBL/GenBank/DDBJ databases">
        <authorList>
            <person name="Weinstock G."/>
            <person name="Sodergren E."/>
            <person name="Clifton S."/>
            <person name="Fulton L."/>
            <person name="Fulton B."/>
            <person name="Courtney L."/>
            <person name="Fronick C."/>
            <person name="Harrison M."/>
            <person name="Strong C."/>
            <person name="Farmer C."/>
            <person name="Delahaunty K."/>
            <person name="Markovic C."/>
            <person name="Hall O."/>
            <person name="Minx P."/>
            <person name="Tomlinson C."/>
            <person name="Mitreva M."/>
            <person name="Hou S."/>
            <person name="Chen J."/>
            <person name="Wollam A."/>
            <person name="Pepin K.H."/>
            <person name="Johnson M."/>
            <person name="Bhonagiri V."/>
            <person name="Zhang X."/>
            <person name="Suruliraj S."/>
            <person name="Warren W."/>
            <person name="Chinwalla A."/>
            <person name="Mardis E.R."/>
            <person name="Wilson R.K."/>
        </authorList>
    </citation>
    <scope>NUCLEOTIDE SEQUENCE [LARGE SCALE GENOMIC DNA]</scope>
    <source>
        <strain evidence="4 5">F0357</strain>
    </source>
</reference>
<evidence type="ECO:0000313" key="5">
    <source>
        <dbReference type="Proteomes" id="UP000005481"/>
    </source>
</evidence>
<dbReference type="PANTHER" id="PTHR43633">
    <property type="entry name" value="ALCOHOL DEHYDROGENASE YQHD"/>
    <property type="match status" value="1"/>
</dbReference>
<dbReference type="CDD" id="cd08187">
    <property type="entry name" value="BDH"/>
    <property type="match status" value="1"/>
</dbReference>
<dbReference type="GO" id="GO:0008106">
    <property type="term" value="F:alcohol dehydrogenase (NADP+) activity"/>
    <property type="evidence" value="ECO:0007669"/>
    <property type="project" value="TreeGrafter"/>
</dbReference>
<keyword evidence="1" id="KW-0560">Oxidoreductase</keyword>
<comment type="caution">
    <text evidence="4">The sequence shown here is derived from an EMBL/GenBank/DDBJ whole genome shotgun (WGS) entry which is preliminary data.</text>
</comment>
<dbReference type="FunFam" id="3.40.50.1970:FF:000003">
    <property type="entry name" value="Alcohol dehydrogenase, iron-containing"/>
    <property type="match status" value="1"/>
</dbReference>
<keyword evidence="5" id="KW-1185">Reference proteome</keyword>
<dbReference type="eggNOG" id="COG1979">
    <property type="taxonomic scope" value="Bacteria"/>
</dbReference>
<dbReference type="GO" id="GO:0005829">
    <property type="term" value="C:cytosol"/>
    <property type="evidence" value="ECO:0007669"/>
    <property type="project" value="TreeGrafter"/>
</dbReference>
<dbReference type="AlphaFoldDB" id="G9YH09"/>
<feature type="domain" description="Fe-containing alcohol dehydrogenase-like C-terminal" evidence="3">
    <location>
        <begin position="193"/>
        <end position="388"/>
    </location>
</feature>
<proteinExistence type="predicted"/>